<dbReference type="RefSeq" id="WP_340270974.1">
    <property type="nucleotide sequence ID" value="NZ_JBBEOG010000008.1"/>
</dbReference>
<gene>
    <name evidence="3" type="ORF">ACFPJ6_09660</name>
</gene>
<dbReference type="InterPro" id="IPR052340">
    <property type="entry name" value="RNase_Y/CdgJ"/>
</dbReference>
<organism evidence="3 4">
    <name type="scientific">Aquipuribacter nitratireducens</name>
    <dbReference type="NCBI Taxonomy" id="650104"/>
    <lineage>
        <taxon>Bacteria</taxon>
        <taxon>Bacillati</taxon>
        <taxon>Actinomycetota</taxon>
        <taxon>Actinomycetes</taxon>
        <taxon>Micrococcales</taxon>
        <taxon>Intrasporangiaceae</taxon>
        <taxon>Aquipuribacter</taxon>
    </lineage>
</organism>
<dbReference type="InterPro" id="IPR013976">
    <property type="entry name" value="HDOD"/>
</dbReference>
<dbReference type="Gene3D" id="1.10.3210.10">
    <property type="entry name" value="Hypothetical protein af1432"/>
    <property type="match status" value="1"/>
</dbReference>
<accession>A0ABW0GMA9</accession>
<dbReference type="PANTHER" id="PTHR33525">
    <property type="match status" value="1"/>
</dbReference>
<keyword evidence="4" id="KW-1185">Reference proteome</keyword>
<name>A0ABW0GMA9_9MICO</name>
<dbReference type="Proteomes" id="UP001596122">
    <property type="component" value="Unassembled WGS sequence"/>
</dbReference>
<dbReference type="EMBL" id="JBHSLD010000007">
    <property type="protein sequence ID" value="MFC5381058.1"/>
    <property type="molecule type" value="Genomic_DNA"/>
</dbReference>
<proteinExistence type="predicted"/>
<comment type="caution">
    <text evidence="3">The sequence shown here is derived from an EMBL/GenBank/DDBJ whole genome shotgun (WGS) entry which is preliminary data.</text>
</comment>
<sequence>MSAAQAPATDHTGTDAAGDGLSGPVVLEELLASLDDLPAQRPVAARMVQLTHDEGISAADLAGVAAADATVTARILRLANSAYYGLSGRVRTLTFAVTVVGFTTVRTIALSAAAGVDDPRAVPDGFWERSASTAVAAGELARRFRLTSPDAFCLGLLTGIGQALLHRADPDAYGPLLAGAADRAALVAAERARYGVSHVAVSAAALTAWSFPTDMAAAIRPLDTWPLGQPADGVDATTRCLLVAREVADRLTGWGPGPLEVSHMSGGRVDEVDVATLARRVPALAADLVRAVQS</sequence>
<protein>
    <submittedName>
        <fullName evidence="3">HDOD domain-containing protein</fullName>
    </submittedName>
</protein>
<feature type="region of interest" description="Disordered" evidence="1">
    <location>
        <begin position="1"/>
        <end position="20"/>
    </location>
</feature>
<dbReference type="Pfam" id="PF08668">
    <property type="entry name" value="HDOD"/>
    <property type="match status" value="1"/>
</dbReference>
<feature type="domain" description="HDOD" evidence="2">
    <location>
        <begin position="37"/>
        <end position="225"/>
    </location>
</feature>
<evidence type="ECO:0000313" key="3">
    <source>
        <dbReference type="EMBL" id="MFC5381058.1"/>
    </source>
</evidence>
<reference evidence="4" key="1">
    <citation type="journal article" date="2019" name="Int. J. Syst. Evol. Microbiol.">
        <title>The Global Catalogue of Microorganisms (GCM) 10K type strain sequencing project: providing services to taxonomists for standard genome sequencing and annotation.</title>
        <authorList>
            <consortium name="The Broad Institute Genomics Platform"/>
            <consortium name="The Broad Institute Genome Sequencing Center for Infectious Disease"/>
            <person name="Wu L."/>
            <person name="Ma J."/>
        </authorList>
    </citation>
    <scope>NUCLEOTIDE SEQUENCE [LARGE SCALE GENOMIC DNA]</scope>
    <source>
        <strain evidence="4">CCUG 43114</strain>
    </source>
</reference>
<evidence type="ECO:0000313" key="4">
    <source>
        <dbReference type="Proteomes" id="UP001596122"/>
    </source>
</evidence>
<evidence type="ECO:0000259" key="2">
    <source>
        <dbReference type="PROSITE" id="PS51833"/>
    </source>
</evidence>
<dbReference type="SUPFAM" id="SSF109604">
    <property type="entry name" value="HD-domain/PDEase-like"/>
    <property type="match status" value="1"/>
</dbReference>
<dbReference type="PROSITE" id="PS51833">
    <property type="entry name" value="HDOD"/>
    <property type="match status" value="1"/>
</dbReference>
<dbReference type="PANTHER" id="PTHR33525:SF3">
    <property type="entry name" value="RIBONUCLEASE Y"/>
    <property type="match status" value="1"/>
</dbReference>
<evidence type="ECO:0000256" key="1">
    <source>
        <dbReference type="SAM" id="MobiDB-lite"/>
    </source>
</evidence>